<reference evidence="2 3" key="1">
    <citation type="submission" date="2019-02" db="EMBL/GenBank/DDBJ databases">
        <title>Deep-cultivation of Planctomycetes and their phenomic and genomic characterization uncovers novel biology.</title>
        <authorList>
            <person name="Wiegand S."/>
            <person name="Jogler M."/>
            <person name="Boedeker C."/>
            <person name="Pinto D."/>
            <person name="Vollmers J."/>
            <person name="Rivas-Marin E."/>
            <person name="Kohn T."/>
            <person name="Peeters S.H."/>
            <person name="Heuer A."/>
            <person name="Rast P."/>
            <person name="Oberbeckmann S."/>
            <person name="Bunk B."/>
            <person name="Jeske O."/>
            <person name="Meyerdierks A."/>
            <person name="Storesund J.E."/>
            <person name="Kallscheuer N."/>
            <person name="Luecker S."/>
            <person name="Lage O.M."/>
            <person name="Pohl T."/>
            <person name="Merkel B.J."/>
            <person name="Hornburger P."/>
            <person name="Mueller R.-W."/>
            <person name="Bruemmer F."/>
            <person name="Labrenz M."/>
            <person name="Spormann A.M."/>
            <person name="Op den Camp H."/>
            <person name="Overmann J."/>
            <person name="Amann R."/>
            <person name="Jetten M.S.M."/>
            <person name="Mascher T."/>
            <person name="Medema M.H."/>
            <person name="Devos D.P."/>
            <person name="Kaster A.-K."/>
            <person name="Ovreas L."/>
            <person name="Rohde M."/>
            <person name="Galperin M.Y."/>
            <person name="Jogler C."/>
        </authorList>
    </citation>
    <scope>NUCLEOTIDE SEQUENCE [LARGE SCALE GENOMIC DNA]</scope>
    <source>
        <strain evidence="2 3">SV_7m_r</strain>
    </source>
</reference>
<sequence>MAGIPQHAVKQHSALQIPESHNSRVIGHERRDPGPLLRHTISLILDHLAF</sequence>
<dbReference type="EMBL" id="CP036272">
    <property type="protein sequence ID" value="QDT62572.1"/>
    <property type="molecule type" value="Genomic_DNA"/>
</dbReference>
<gene>
    <name evidence="2" type="ORF">SV7mr_51220</name>
</gene>
<keyword evidence="3" id="KW-1185">Reference proteome</keyword>
<organism evidence="2 3">
    <name type="scientific">Stieleria bergensis</name>
    <dbReference type="NCBI Taxonomy" id="2528025"/>
    <lineage>
        <taxon>Bacteria</taxon>
        <taxon>Pseudomonadati</taxon>
        <taxon>Planctomycetota</taxon>
        <taxon>Planctomycetia</taxon>
        <taxon>Pirellulales</taxon>
        <taxon>Pirellulaceae</taxon>
        <taxon>Stieleria</taxon>
    </lineage>
</organism>
<evidence type="ECO:0000256" key="1">
    <source>
        <dbReference type="SAM" id="MobiDB-lite"/>
    </source>
</evidence>
<proteinExistence type="predicted"/>
<evidence type="ECO:0000313" key="3">
    <source>
        <dbReference type="Proteomes" id="UP000315003"/>
    </source>
</evidence>
<dbReference type="AlphaFoldDB" id="A0A517T2I0"/>
<feature type="region of interest" description="Disordered" evidence="1">
    <location>
        <begin position="1"/>
        <end position="32"/>
    </location>
</feature>
<name>A0A517T2I0_9BACT</name>
<evidence type="ECO:0000313" key="2">
    <source>
        <dbReference type="EMBL" id="QDT62572.1"/>
    </source>
</evidence>
<dbReference type="Proteomes" id="UP000315003">
    <property type="component" value="Chromosome"/>
</dbReference>
<protein>
    <submittedName>
        <fullName evidence="2">Uncharacterized protein</fullName>
    </submittedName>
</protein>
<accession>A0A517T2I0</accession>